<dbReference type="SMART" id="SM00544">
    <property type="entry name" value="MA3"/>
    <property type="match status" value="1"/>
</dbReference>
<protein>
    <submittedName>
        <fullName evidence="6">Suppressor of glycerol defect</fullName>
    </submittedName>
</protein>
<evidence type="ECO:0000313" key="7">
    <source>
        <dbReference type="Proteomes" id="UP001214628"/>
    </source>
</evidence>
<keyword evidence="3" id="KW-0539">Nucleus</keyword>
<evidence type="ECO:0000256" key="2">
    <source>
        <dbReference type="ARBA" id="ARBA00006856"/>
    </source>
</evidence>
<feature type="region of interest" description="Disordered" evidence="4">
    <location>
        <begin position="1"/>
        <end position="198"/>
    </location>
</feature>
<feature type="compositionally biased region" description="Low complexity" evidence="4">
    <location>
        <begin position="238"/>
        <end position="247"/>
    </location>
</feature>
<dbReference type="GO" id="GO:0003723">
    <property type="term" value="F:RNA binding"/>
    <property type="evidence" value="ECO:0007669"/>
    <property type="project" value="InterPro"/>
</dbReference>
<dbReference type="Pfam" id="PF02847">
    <property type="entry name" value="MA3"/>
    <property type="match status" value="1"/>
</dbReference>
<dbReference type="Gene3D" id="1.25.40.180">
    <property type="match status" value="1"/>
</dbReference>
<feature type="compositionally biased region" description="Basic residues" evidence="4">
    <location>
        <begin position="51"/>
        <end position="61"/>
    </location>
</feature>
<dbReference type="GO" id="GO:0042274">
    <property type="term" value="P:ribosomal small subunit biogenesis"/>
    <property type="evidence" value="ECO:0007669"/>
    <property type="project" value="TreeGrafter"/>
</dbReference>
<gene>
    <name evidence="6" type="primary">SGD1</name>
    <name evidence="6" type="ORF">MPSI1_001303</name>
</gene>
<accession>A0AAF0F5B4</accession>
<evidence type="ECO:0000313" key="6">
    <source>
        <dbReference type="EMBL" id="WFD42655.1"/>
    </source>
</evidence>
<evidence type="ECO:0000256" key="3">
    <source>
        <dbReference type="ARBA" id="ARBA00023242"/>
    </source>
</evidence>
<dbReference type="Proteomes" id="UP001214628">
    <property type="component" value="Chromosome 1"/>
</dbReference>
<dbReference type="PROSITE" id="PS51366">
    <property type="entry name" value="MI"/>
    <property type="match status" value="1"/>
</dbReference>
<evidence type="ECO:0000256" key="1">
    <source>
        <dbReference type="ARBA" id="ARBA00004604"/>
    </source>
</evidence>
<feature type="compositionally biased region" description="Acidic residues" evidence="4">
    <location>
        <begin position="257"/>
        <end position="271"/>
    </location>
</feature>
<dbReference type="PANTHER" id="PTHR18034:SF4">
    <property type="entry name" value="NUCLEOLAR MIF4G DOMAIN-CONTAINING PROTEIN 1"/>
    <property type="match status" value="1"/>
</dbReference>
<evidence type="ECO:0000256" key="4">
    <source>
        <dbReference type="SAM" id="MobiDB-lite"/>
    </source>
</evidence>
<feature type="compositionally biased region" description="Basic and acidic residues" evidence="4">
    <location>
        <begin position="150"/>
        <end position="165"/>
    </location>
</feature>
<feature type="region of interest" description="Disordered" evidence="4">
    <location>
        <begin position="232"/>
        <end position="292"/>
    </location>
</feature>
<dbReference type="GO" id="GO:0005730">
    <property type="term" value="C:nucleolus"/>
    <property type="evidence" value="ECO:0007669"/>
    <property type="project" value="UniProtKB-SubCell"/>
</dbReference>
<sequence>MVWRGQTAKRKSTTRLPAALRDELGFGEEGDNKRKLRAKKSSVHSITARKELRKQRRHAKRPSMLQRASRRNETRRVAGEQEGSGQSSSGPLIQLSTSPSRQNEKTAREKVSQQSAPRPDIHALNNGKAQAASQKATRTILDPITGAVQRSRDSSRPKGPTKLERLAAQSERTATSNHNPKESIPKRPMNAVENDENDEIRWLEHQLYGKKGKRKQEEGDDVDYTLGDVEMNSDIEFGSGDDSQGSQESDEVREQVSSEDDTEMDDDENETLDLPPMSTVSDEAENSDHDENIHTEQVLSTNNHERDNHEKASISATSNKYIPPAVRAAMMKDNNELPTLQQQKLRRHINGLLNRLGEGNIDTVLKEIESLFGSYARRDVTSTLTSLVLDTIAARSQLSQTFVVIYAALLTAMHRIVGVEFGAYFVQSCLDRFLDVYRRYSNSSAADEESIGSWSRECVNLVFLLSHLLNLKLLSARLLYDLIRLLLGYDFQEMVSKASSDKQMKELDIELVLRIVQSCGQQLRRDDPTSLKTIASLTKQRIEEASGKTDLVTDSSRARFMLEILQNPRQDRKLDSSKDDGVKRLSKYLSTLDRRRTIRTHTALQIGLQDLKDAETKGRWWLVGAAWTGHESGKRPEKDFVEPDSEKDIGLLQDIDEPDVDVGGLARMQGMNTEARRLVFTTLVSALDYKDAVQSLLQLKLNEVQRREIIRVLIHCLGNEQLYNPYYVLIGQQLAEDIPSMRITMQYVLWDYLREIGEAHVGGEKITGHLDESQYLGTTSSAGQNKLTHLSQAYGTWIGHGALSLMILRPVDFVSLQENGTRFLQQLLVYTMLATQTKAPILTAAVRTQLAKPLSDANRTSIERVFVQGTVGQPTLAQGLLVFLQRHLRSRDIIQVLGKNETEAITRVRSAVKIALNTVNVGANSAEA</sequence>
<feature type="domain" description="MI" evidence="5">
    <location>
        <begin position="674"/>
        <end position="813"/>
    </location>
</feature>
<name>A0AAF0F5B4_9BASI</name>
<evidence type="ECO:0000259" key="5">
    <source>
        <dbReference type="PROSITE" id="PS51366"/>
    </source>
</evidence>
<dbReference type="AlphaFoldDB" id="A0AAF0F5B4"/>
<dbReference type="InterPro" id="IPR050781">
    <property type="entry name" value="CWC22_splicing_factor"/>
</dbReference>
<dbReference type="EMBL" id="CP118375">
    <property type="protein sequence ID" value="WFD42655.1"/>
    <property type="molecule type" value="Genomic_DNA"/>
</dbReference>
<dbReference type="InterPro" id="IPR003890">
    <property type="entry name" value="MIF4G-like_typ-3"/>
</dbReference>
<keyword evidence="7" id="KW-1185">Reference proteome</keyword>
<dbReference type="InterPro" id="IPR016024">
    <property type="entry name" value="ARM-type_fold"/>
</dbReference>
<feature type="compositionally biased region" description="Basic and acidic residues" evidence="4">
    <location>
        <begin position="70"/>
        <end position="79"/>
    </location>
</feature>
<feature type="compositionally biased region" description="Low complexity" evidence="4">
    <location>
        <begin position="80"/>
        <end position="90"/>
    </location>
</feature>
<comment type="subcellular location">
    <subcellularLocation>
        <location evidence="1">Nucleus</location>
        <location evidence="1">Nucleolus</location>
    </subcellularLocation>
</comment>
<proteinExistence type="inferred from homology"/>
<dbReference type="InterPro" id="IPR003891">
    <property type="entry name" value="Initiation_fac_eIF4g_MI"/>
</dbReference>
<dbReference type="SUPFAM" id="SSF48371">
    <property type="entry name" value="ARM repeat"/>
    <property type="match status" value="1"/>
</dbReference>
<feature type="compositionally biased region" description="Polar residues" evidence="4">
    <location>
        <begin position="127"/>
        <end position="137"/>
    </location>
</feature>
<comment type="similarity">
    <text evidence="2">Belongs to the CWC22 family.</text>
</comment>
<dbReference type="PANTHER" id="PTHR18034">
    <property type="entry name" value="CELL CYCLE CONTROL PROTEIN CWF22-RELATED"/>
    <property type="match status" value="1"/>
</dbReference>
<dbReference type="SMART" id="SM00543">
    <property type="entry name" value="MIF4G"/>
    <property type="match status" value="1"/>
</dbReference>
<organism evidence="6 7">
    <name type="scientific">Malassezia psittaci</name>
    <dbReference type="NCBI Taxonomy" id="1821823"/>
    <lineage>
        <taxon>Eukaryota</taxon>
        <taxon>Fungi</taxon>
        <taxon>Dikarya</taxon>
        <taxon>Basidiomycota</taxon>
        <taxon>Ustilaginomycotina</taxon>
        <taxon>Malasseziomycetes</taxon>
        <taxon>Malasseziales</taxon>
        <taxon>Malasseziaceae</taxon>
        <taxon>Malassezia</taxon>
    </lineage>
</organism>
<dbReference type="Pfam" id="PF02854">
    <property type="entry name" value="MIF4G"/>
    <property type="match status" value="1"/>
</dbReference>
<reference evidence="6" key="1">
    <citation type="submission" date="2023-02" db="EMBL/GenBank/DDBJ databases">
        <title>Mating type loci evolution in Malassezia.</title>
        <authorList>
            <person name="Coelho M.A."/>
        </authorList>
    </citation>
    <scope>NUCLEOTIDE SEQUENCE</scope>
    <source>
        <strain evidence="6">CBS 14136</strain>
    </source>
</reference>
<feature type="compositionally biased region" description="Basic and acidic residues" evidence="4">
    <location>
        <begin position="102"/>
        <end position="111"/>
    </location>
</feature>